<name>A0A0J7XP12_9SPHN</name>
<proteinExistence type="predicted"/>
<dbReference type="Proteomes" id="UP000052232">
    <property type="component" value="Unassembled WGS sequence"/>
</dbReference>
<dbReference type="STRING" id="1420583.V473_19250"/>
<dbReference type="PATRIC" id="fig|1420583.3.peg.3650"/>
<comment type="caution">
    <text evidence="1">The sequence shown here is derived from an EMBL/GenBank/DDBJ whole genome shotgun (WGS) entry which is preliminary data.</text>
</comment>
<dbReference type="EMBL" id="JACT01000005">
    <property type="protein sequence ID" value="KMS53369.1"/>
    <property type="molecule type" value="Genomic_DNA"/>
</dbReference>
<sequence length="39" mass="4140">MKNVGLDFGEPGFGAVAIDNAIARFWTALRALMPTFIGA</sequence>
<organism evidence="1 2">
    <name type="scientific">Sphingobium cupriresistens LL01</name>
    <dbReference type="NCBI Taxonomy" id="1420583"/>
    <lineage>
        <taxon>Bacteria</taxon>
        <taxon>Pseudomonadati</taxon>
        <taxon>Pseudomonadota</taxon>
        <taxon>Alphaproteobacteria</taxon>
        <taxon>Sphingomonadales</taxon>
        <taxon>Sphingomonadaceae</taxon>
        <taxon>Sphingobium</taxon>
    </lineage>
</organism>
<keyword evidence="2" id="KW-1185">Reference proteome</keyword>
<gene>
    <name evidence="1" type="ORF">V473_19250</name>
</gene>
<protein>
    <submittedName>
        <fullName evidence="1">Uncharacterized protein</fullName>
    </submittedName>
</protein>
<evidence type="ECO:0000313" key="1">
    <source>
        <dbReference type="EMBL" id="KMS53369.1"/>
    </source>
</evidence>
<dbReference type="AlphaFoldDB" id="A0A0J7XP12"/>
<reference evidence="1 2" key="1">
    <citation type="journal article" date="2015" name="G3 (Bethesda)">
        <title>Insights into Ongoing Evolution of the Hexachlorocyclohexane Catabolic Pathway from Comparative Genomics of Ten Sphingomonadaceae Strains.</title>
        <authorList>
            <person name="Pearce S.L."/>
            <person name="Oakeshott J.G."/>
            <person name="Pandey G."/>
        </authorList>
    </citation>
    <scope>NUCLEOTIDE SEQUENCE [LARGE SCALE GENOMIC DNA]</scope>
    <source>
        <strain evidence="1 2">LL01</strain>
    </source>
</reference>
<evidence type="ECO:0000313" key="2">
    <source>
        <dbReference type="Proteomes" id="UP000052232"/>
    </source>
</evidence>
<accession>A0A0J7XP12</accession>